<keyword evidence="3" id="KW-1185">Reference proteome</keyword>
<dbReference type="EMBL" id="CP064939">
    <property type="protein sequence ID" value="QPH39260.1"/>
    <property type="molecule type" value="Genomic_DNA"/>
</dbReference>
<gene>
    <name evidence="2" type="ORF">IZT61_19770</name>
</gene>
<reference evidence="2 3" key="1">
    <citation type="submission" date="2020-11" db="EMBL/GenBank/DDBJ databases">
        <title>Pedobacter endophytica, an endophytic bacteria isolated form Carex pumila.</title>
        <authorList>
            <person name="Peng Y."/>
            <person name="Jiang L."/>
            <person name="Lee J."/>
        </authorList>
    </citation>
    <scope>NUCLEOTIDE SEQUENCE [LARGE SCALE GENOMIC DNA]</scope>
    <source>
        <strain evidence="2 3">JBR3-12</strain>
    </source>
</reference>
<dbReference type="AlphaFoldDB" id="A0A7S9PYV2"/>
<evidence type="ECO:0000313" key="2">
    <source>
        <dbReference type="EMBL" id="QPH39260.1"/>
    </source>
</evidence>
<name>A0A7S9PYV2_9SPHI</name>
<protein>
    <submittedName>
        <fullName evidence="2">PIN domain-containing protein</fullName>
    </submittedName>
</protein>
<dbReference type="Pfam" id="PF01850">
    <property type="entry name" value="PIN"/>
    <property type="match status" value="1"/>
</dbReference>
<feature type="domain" description="PIN" evidence="1">
    <location>
        <begin position="6"/>
        <end position="112"/>
    </location>
</feature>
<accession>A0A7S9PYV2</accession>
<dbReference type="Proteomes" id="UP000594759">
    <property type="component" value="Chromosome"/>
</dbReference>
<organism evidence="2 3">
    <name type="scientific">Pedobacter endophyticus</name>
    <dbReference type="NCBI Taxonomy" id="2789740"/>
    <lineage>
        <taxon>Bacteria</taxon>
        <taxon>Pseudomonadati</taxon>
        <taxon>Bacteroidota</taxon>
        <taxon>Sphingobacteriia</taxon>
        <taxon>Sphingobacteriales</taxon>
        <taxon>Sphingobacteriaceae</taxon>
        <taxon>Pedobacter</taxon>
    </lineage>
</organism>
<dbReference type="InterPro" id="IPR029060">
    <property type="entry name" value="PIN-like_dom_sf"/>
</dbReference>
<evidence type="ECO:0000259" key="1">
    <source>
        <dbReference type="Pfam" id="PF01850"/>
    </source>
</evidence>
<dbReference type="Gene3D" id="3.40.50.1010">
    <property type="entry name" value="5'-nuclease"/>
    <property type="match status" value="1"/>
</dbReference>
<dbReference type="KEGG" id="pex:IZT61_19770"/>
<dbReference type="InterPro" id="IPR002716">
    <property type="entry name" value="PIN_dom"/>
</dbReference>
<evidence type="ECO:0000313" key="3">
    <source>
        <dbReference type="Proteomes" id="UP000594759"/>
    </source>
</evidence>
<proteinExistence type="predicted"/>
<dbReference type="SUPFAM" id="SSF88723">
    <property type="entry name" value="PIN domain-like"/>
    <property type="match status" value="1"/>
</dbReference>
<dbReference type="RefSeq" id="WP_196098727.1">
    <property type="nucleotide sequence ID" value="NZ_CP064939.1"/>
</dbReference>
<sequence length="156" mass="18473">MKKQRIYLDTSVFGGYFDEEFEEFTKPLFERIERGEFKILLSAVLQRELEPAPEKILNLIYRLKSEYTELLREDNEAVELATEYITEKVVGLTSFADCMHIALATINRADLLISWNFKHIVNIERIRGYNYINIKNGYKELDIRSPRELMHYGNEN</sequence>